<dbReference type="AlphaFoldDB" id="F2DC16"/>
<sequence>MASKNRPVCTGNARTPTPPPSRGRRALGLEQRRLAPIPRRQHLTPLRPSMGRPGAEAAKPGDRAPRRGRASPVSPRHHLHLLRPSMGRPGAESSKPGDQAPLLRTPWSRLDCRRPRRRSWAR</sequence>
<proteinExistence type="evidence at transcript level"/>
<dbReference type="EMBL" id="AK361431">
    <property type="protein sequence ID" value="BAJ92637.1"/>
    <property type="molecule type" value="mRNA"/>
</dbReference>
<accession>F2DC16</accession>
<protein>
    <submittedName>
        <fullName evidence="2">Predicted protein</fullName>
    </submittedName>
</protein>
<organism evidence="2">
    <name type="scientific">Hordeum vulgare subsp. vulgare</name>
    <name type="common">Domesticated barley</name>
    <dbReference type="NCBI Taxonomy" id="112509"/>
    <lineage>
        <taxon>Eukaryota</taxon>
        <taxon>Viridiplantae</taxon>
        <taxon>Streptophyta</taxon>
        <taxon>Embryophyta</taxon>
        <taxon>Tracheophyta</taxon>
        <taxon>Spermatophyta</taxon>
        <taxon>Magnoliopsida</taxon>
        <taxon>Liliopsida</taxon>
        <taxon>Poales</taxon>
        <taxon>Poaceae</taxon>
        <taxon>BOP clade</taxon>
        <taxon>Pooideae</taxon>
        <taxon>Triticodae</taxon>
        <taxon>Triticeae</taxon>
        <taxon>Hordeinae</taxon>
        <taxon>Hordeum</taxon>
    </lineage>
</organism>
<evidence type="ECO:0000256" key="1">
    <source>
        <dbReference type="SAM" id="MobiDB-lite"/>
    </source>
</evidence>
<evidence type="ECO:0000313" key="2">
    <source>
        <dbReference type="EMBL" id="BAJ92637.1"/>
    </source>
</evidence>
<reference evidence="2" key="1">
    <citation type="journal article" date="2011" name="Plant Physiol.">
        <title>Comprehensive sequence analysis of 24,783 barley full-length cDNAs derived from 12 clone libraries.</title>
        <authorList>
            <person name="Matsumoto T."/>
            <person name="Tanaka T."/>
            <person name="Sakai H."/>
            <person name="Amano N."/>
            <person name="Kanamori H."/>
            <person name="Kurita K."/>
            <person name="Kikuta A."/>
            <person name="Kamiya K."/>
            <person name="Yamamoto M."/>
            <person name="Ikawa H."/>
            <person name="Fujii N."/>
            <person name="Hori K."/>
            <person name="Itoh T."/>
            <person name="Sato K."/>
        </authorList>
    </citation>
    <scope>NUCLEOTIDE SEQUENCE</scope>
</reference>
<name>F2DC16_HORVV</name>
<feature type="region of interest" description="Disordered" evidence="1">
    <location>
        <begin position="1"/>
        <end position="122"/>
    </location>
</feature>